<dbReference type="EC" id="3.2.1.45" evidence="3 6"/>
<dbReference type="PANTHER" id="PTHR11069">
    <property type="entry name" value="GLUCOSYLCERAMIDASE"/>
    <property type="match status" value="1"/>
</dbReference>
<feature type="domain" description="Glycosyl hydrolase family 30 TIM-barrel" evidence="7">
    <location>
        <begin position="116"/>
        <end position="461"/>
    </location>
</feature>
<protein>
    <recommendedName>
        <fullName evidence="3 6">Glucosylceramidase</fullName>
        <ecNumber evidence="3 6">3.2.1.45</ecNumber>
    </recommendedName>
</protein>
<evidence type="ECO:0000256" key="5">
    <source>
        <dbReference type="ARBA" id="ARBA00022801"/>
    </source>
</evidence>
<evidence type="ECO:0000259" key="7">
    <source>
        <dbReference type="Pfam" id="PF02055"/>
    </source>
</evidence>
<evidence type="ECO:0000256" key="3">
    <source>
        <dbReference type="ARBA" id="ARBA00012658"/>
    </source>
</evidence>
<dbReference type="InterPro" id="IPR001139">
    <property type="entry name" value="Glyco_hydro_30"/>
</dbReference>
<keyword evidence="6" id="KW-0443">Lipid metabolism</keyword>
<dbReference type="InterPro" id="IPR017853">
    <property type="entry name" value="GH"/>
</dbReference>
<dbReference type="Pfam" id="PF02055">
    <property type="entry name" value="Glyco_hydro_30"/>
    <property type="match status" value="1"/>
</dbReference>
<dbReference type="InterPro" id="IPR033453">
    <property type="entry name" value="Glyco_hydro_30_TIM-barrel"/>
</dbReference>
<dbReference type="Pfam" id="PF17189">
    <property type="entry name" value="Glyco_hydro_30C"/>
    <property type="match status" value="1"/>
</dbReference>
<evidence type="ECO:0000256" key="4">
    <source>
        <dbReference type="ARBA" id="ARBA00022729"/>
    </source>
</evidence>
<dbReference type="PANTHER" id="PTHR11069:SF23">
    <property type="entry name" value="LYSOSOMAL ACID GLUCOSYLCERAMIDASE"/>
    <property type="match status" value="1"/>
</dbReference>
<evidence type="ECO:0000259" key="8">
    <source>
        <dbReference type="Pfam" id="PF17189"/>
    </source>
</evidence>
<dbReference type="PRINTS" id="PR00843">
    <property type="entry name" value="GLHYDRLASE30"/>
</dbReference>
<dbReference type="SUPFAM" id="SSF51445">
    <property type="entry name" value="(Trans)glycosidases"/>
    <property type="match status" value="1"/>
</dbReference>
<comment type="catalytic activity">
    <reaction evidence="1">
        <text>a beta-D-glucosyl-(1&lt;-&gt;1')-N-acylsphing-4-enine + H2O = an N-acylsphing-4-enine + D-glucose</text>
        <dbReference type="Rhea" id="RHEA:13269"/>
        <dbReference type="ChEBI" id="CHEBI:4167"/>
        <dbReference type="ChEBI" id="CHEBI:15377"/>
        <dbReference type="ChEBI" id="CHEBI:22801"/>
        <dbReference type="ChEBI" id="CHEBI:52639"/>
        <dbReference type="EC" id="3.2.1.45"/>
    </reaction>
    <physiologicalReaction direction="left-to-right" evidence="1">
        <dbReference type="Rhea" id="RHEA:13270"/>
    </physiologicalReaction>
</comment>
<dbReference type="Proteomes" id="UP000694924">
    <property type="component" value="Unplaced"/>
</dbReference>
<evidence type="ECO:0000313" key="9">
    <source>
        <dbReference type="Proteomes" id="UP000694924"/>
    </source>
</evidence>
<proteinExistence type="inferred from homology"/>
<evidence type="ECO:0000256" key="2">
    <source>
        <dbReference type="ARBA" id="ARBA00005382"/>
    </source>
</evidence>
<dbReference type="GeneID" id="107074469"/>
<evidence type="ECO:0000256" key="1">
    <source>
        <dbReference type="ARBA" id="ARBA00001013"/>
    </source>
</evidence>
<dbReference type="SUPFAM" id="SSF51011">
    <property type="entry name" value="Glycosyl hydrolase domain"/>
    <property type="match status" value="1"/>
</dbReference>
<evidence type="ECO:0000256" key="6">
    <source>
        <dbReference type="RuleBase" id="RU361188"/>
    </source>
</evidence>
<dbReference type="Gene3D" id="3.20.20.80">
    <property type="entry name" value="Glycosidases"/>
    <property type="match status" value="1"/>
</dbReference>
<keyword evidence="6" id="KW-0326">Glycosidase</keyword>
<gene>
    <name evidence="10" type="primary">LOC107074469</name>
</gene>
<keyword evidence="4" id="KW-0732">Signal</keyword>
<keyword evidence="5 6" id="KW-0378">Hydrolase</keyword>
<keyword evidence="9" id="KW-1185">Reference proteome</keyword>
<dbReference type="RefSeq" id="XP_015191429.1">
    <property type="nucleotide sequence ID" value="XM_015335943.1"/>
</dbReference>
<dbReference type="InterPro" id="IPR033452">
    <property type="entry name" value="GH30_C"/>
</dbReference>
<organism evidence="9 10">
    <name type="scientific">Polistes dominula</name>
    <name type="common">European paper wasp</name>
    <name type="synonym">Vespa dominula</name>
    <dbReference type="NCBI Taxonomy" id="743375"/>
    <lineage>
        <taxon>Eukaryota</taxon>
        <taxon>Metazoa</taxon>
        <taxon>Ecdysozoa</taxon>
        <taxon>Arthropoda</taxon>
        <taxon>Hexapoda</taxon>
        <taxon>Insecta</taxon>
        <taxon>Pterygota</taxon>
        <taxon>Neoptera</taxon>
        <taxon>Endopterygota</taxon>
        <taxon>Hymenoptera</taxon>
        <taxon>Apocrita</taxon>
        <taxon>Aculeata</taxon>
        <taxon>Vespoidea</taxon>
        <taxon>Vespidae</taxon>
        <taxon>Polistinae</taxon>
        <taxon>Polistini</taxon>
        <taxon>Polistes</taxon>
    </lineage>
</organism>
<sequence>MRKRSLYDYSIYKKSLLFVVFFIWQASANDCISRKFDYDSIVCVCNSTYCDSTPDIGEPEKGSYHVYISSLDGHRLSYSKGNLQQSINMSYYDWKNNLNVMKYSIDINRDKKFQTIKGFGGALTDVVGYHWKKLSEQTQEILLQSYFGRNGSRYSFIRVPIGGTDFSLRKYSLDDTTEPDKNLEHFKLAEEDIDLKIPFIKRAVKISPNLKLTAAVWSPPTWMKTNHKFSGLSVLIKKYYQTYANYLLKFLQSYKSHGIDIWSISTGNEPTSSFIPNFQLNDMGWTPFSLGEWIADYLGPTLARSEFNQTAILALDDQRYTLIHFFDLLASNEKALDYISGIALHWYWDEYFSPTLLDATHYKYPNKYMLITEACNGFKTNDNPKVQLGSWKRAERYILDIIQNLRHWVEGWIDWNLVLNEHGGPNNIFNFVDASIIVNTTNDEFYKQPMYYAIKHFSRFVEPYSVRIDSTITKDIQTIAFETPSKSIVVVLYNRSSEDKNTTIIDSKSGIITITVNAYSIYTIIYK</sequence>
<feature type="domain" description="Glycosyl hydrolase family 30 beta sandwich" evidence="8">
    <location>
        <begin position="465"/>
        <end position="524"/>
    </location>
</feature>
<accession>A0ABM1JG41</accession>
<name>A0ABM1JG41_POLDO</name>
<evidence type="ECO:0000313" key="10">
    <source>
        <dbReference type="RefSeq" id="XP_015191429.1"/>
    </source>
</evidence>
<comment type="similarity">
    <text evidence="2 6">Belongs to the glycosyl hydrolase 30 family.</text>
</comment>
<keyword evidence="6" id="KW-0746">Sphingolipid metabolism</keyword>
<reference evidence="10" key="1">
    <citation type="submission" date="2025-08" db="UniProtKB">
        <authorList>
            <consortium name="RefSeq"/>
        </authorList>
    </citation>
    <scope>IDENTIFICATION</scope>
    <source>
        <tissue evidence="10">Whole body</tissue>
    </source>
</reference>